<dbReference type="SUPFAM" id="SSF55729">
    <property type="entry name" value="Acyl-CoA N-acyltransferases (Nat)"/>
    <property type="match status" value="1"/>
</dbReference>
<dbReference type="RefSeq" id="WP_191806946.1">
    <property type="nucleotide sequence ID" value="NZ_JACSQD010000002.1"/>
</dbReference>
<dbReference type="InterPro" id="IPR016181">
    <property type="entry name" value="Acyl_CoA_acyltransferase"/>
</dbReference>
<dbReference type="PANTHER" id="PTHR43792:SF1">
    <property type="entry name" value="N-ACETYLTRANSFERASE DOMAIN-CONTAINING PROTEIN"/>
    <property type="match status" value="1"/>
</dbReference>
<proteinExistence type="predicted"/>
<comment type="caution">
    <text evidence="2">The sequence shown here is derived from an EMBL/GenBank/DDBJ whole genome shotgun (WGS) entry which is preliminary data.</text>
</comment>
<evidence type="ECO:0000313" key="3">
    <source>
        <dbReference type="Proteomes" id="UP000609874"/>
    </source>
</evidence>
<organism evidence="2 3">
    <name type="scientific">Arthrobacter gallicola</name>
    <dbReference type="NCBI Taxonomy" id="2762225"/>
    <lineage>
        <taxon>Bacteria</taxon>
        <taxon>Bacillati</taxon>
        <taxon>Actinomycetota</taxon>
        <taxon>Actinomycetes</taxon>
        <taxon>Micrococcales</taxon>
        <taxon>Micrococcaceae</taxon>
        <taxon>Arthrobacter</taxon>
    </lineage>
</organism>
<dbReference type="InterPro" id="IPR051531">
    <property type="entry name" value="N-acetyltransferase"/>
</dbReference>
<gene>
    <name evidence="2" type="ORF">H9639_04455</name>
</gene>
<protein>
    <submittedName>
        <fullName evidence="2">GNAT family N-acetyltransferase</fullName>
    </submittedName>
</protein>
<reference evidence="2 3" key="1">
    <citation type="submission" date="2020-08" db="EMBL/GenBank/DDBJ databases">
        <title>A Genomic Blueprint of the Chicken Gut Microbiome.</title>
        <authorList>
            <person name="Gilroy R."/>
            <person name="Ravi A."/>
            <person name="Getino M."/>
            <person name="Pursley I."/>
            <person name="Horton D.L."/>
            <person name="Alikhan N.-F."/>
            <person name="Baker D."/>
            <person name="Gharbi K."/>
            <person name="Hall N."/>
            <person name="Watson M."/>
            <person name="Adriaenssens E.M."/>
            <person name="Foster-Nyarko E."/>
            <person name="Jarju S."/>
            <person name="Secka A."/>
            <person name="Antonio M."/>
            <person name="Oren A."/>
            <person name="Chaudhuri R."/>
            <person name="La Ragione R.M."/>
            <person name="Hildebrand F."/>
            <person name="Pallen M.J."/>
        </authorList>
    </citation>
    <scope>NUCLEOTIDE SEQUENCE [LARGE SCALE GENOMIC DNA]</scope>
    <source>
        <strain evidence="2 3">Sa2CUA1</strain>
    </source>
</reference>
<name>A0ABR8UPP7_9MICC</name>
<dbReference type="Pfam" id="PF13302">
    <property type="entry name" value="Acetyltransf_3"/>
    <property type="match status" value="1"/>
</dbReference>
<sequence length="191" mass="20766">MQILATERLLLRPWKTGDADFVYDMYSRWEVQRYLGRVPRVMPDLAEALAMIERWRNLDDPGHGIWAIERRGTDGAGDGQLVGTLLLKSIPASGEVPLQPSGDTEIGWHLHPDFWGHGYAAEAASAVLEMALASGLEKVVAVTNPANTASQSVCRRIGLEHAGQTAKYYNTTCELFVSTARGSTARAGASA</sequence>
<feature type="domain" description="N-acetyltransferase" evidence="1">
    <location>
        <begin position="9"/>
        <end position="180"/>
    </location>
</feature>
<dbReference type="Gene3D" id="3.40.630.30">
    <property type="match status" value="1"/>
</dbReference>
<keyword evidence="3" id="KW-1185">Reference proteome</keyword>
<dbReference type="EMBL" id="JACSQD010000002">
    <property type="protein sequence ID" value="MBD7994542.1"/>
    <property type="molecule type" value="Genomic_DNA"/>
</dbReference>
<dbReference type="Proteomes" id="UP000609874">
    <property type="component" value="Unassembled WGS sequence"/>
</dbReference>
<evidence type="ECO:0000313" key="2">
    <source>
        <dbReference type="EMBL" id="MBD7994542.1"/>
    </source>
</evidence>
<dbReference type="InterPro" id="IPR000182">
    <property type="entry name" value="GNAT_dom"/>
</dbReference>
<dbReference type="PROSITE" id="PS51186">
    <property type="entry name" value="GNAT"/>
    <property type="match status" value="1"/>
</dbReference>
<evidence type="ECO:0000259" key="1">
    <source>
        <dbReference type="PROSITE" id="PS51186"/>
    </source>
</evidence>
<accession>A0ABR8UPP7</accession>
<dbReference type="PANTHER" id="PTHR43792">
    <property type="entry name" value="GNAT FAMILY, PUTATIVE (AFU_ORTHOLOGUE AFUA_3G00765)-RELATED-RELATED"/>
    <property type="match status" value="1"/>
</dbReference>